<feature type="compositionally biased region" description="Basic residues" evidence="1">
    <location>
        <begin position="116"/>
        <end position="125"/>
    </location>
</feature>
<dbReference type="PANTHER" id="PTHR23114:SF17">
    <property type="entry name" value="M7GPPPN-MRNA HYDROLASE"/>
    <property type="match status" value="1"/>
</dbReference>
<organism evidence="2 3">
    <name type="scientific">Multifurca ochricompacta</name>
    <dbReference type="NCBI Taxonomy" id="376703"/>
    <lineage>
        <taxon>Eukaryota</taxon>
        <taxon>Fungi</taxon>
        <taxon>Dikarya</taxon>
        <taxon>Basidiomycota</taxon>
        <taxon>Agaricomycotina</taxon>
        <taxon>Agaricomycetes</taxon>
        <taxon>Russulales</taxon>
        <taxon>Russulaceae</taxon>
        <taxon>Multifurca</taxon>
    </lineage>
</organism>
<dbReference type="GO" id="GO:0000932">
    <property type="term" value="C:P-body"/>
    <property type="evidence" value="ECO:0007669"/>
    <property type="project" value="TreeGrafter"/>
</dbReference>
<evidence type="ECO:0000313" key="2">
    <source>
        <dbReference type="EMBL" id="KAI0308214.1"/>
    </source>
</evidence>
<proteinExistence type="predicted"/>
<feature type="region of interest" description="Disordered" evidence="1">
    <location>
        <begin position="116"/>
        <end position="180"/>
    </location>
</feature>
<feature type="compositionally biased region" description="Polar residues" evidence="1">
    <location>
        <begin position="320"/>
        <end position="348"/>
    </location>
</feature>
<feature type="compositionally biased region" description="Polar residues" evidence="1">
    <location>
        <begin position="290"/>
        <end position="302"/>
    </location>
</feature>
<feature type="compositionally biased region" description="Polar residues" evidence="1">
    <location>
        <begin position="583"/>
        <end position="593"/>
    </location>
</feature>
<reference evidence="2" key="1">
    <citation type="journal article" date="2022" name="New Phytol.">
        <title>Evolutionary transition to the ectomycorrhizal habit in the genomes of a hyperdiverse lineage of mushroom-forming fungi.</title>
        <authorList>
            <person name="Looney B."/>
            <person name="Miyauchi S."/>
            <person name="Morin E."/>
            <person name="Drula E."/>
            <person name="Courty P.E."/>
            <person name="Kohler A."/>
            <person name="Kuo A."/>
            <person name="LaButti K."/>
            <person name="Pangilinan J."/>
            <person name="Lipzen A."/>
            <person name="Riley R."/>
            <person name="Andreopoulos W."/>
            <person name="He G."/>
            <person name="Johnson J."/>
            <person name="Nolan M."/>
            <person name="Tritt A."/>
            <person name="Barry K.W."/>
            <person name="Grigoriev I.V."/>
            <person name="Nagy L.G."/>
            <person name="Hibbett D."/>
            <person name="Henrissat B."/>
            <person name="Matheny P.B."/>
            <person name="Labbe J."/>
            <person name="Martin F.M."/>
        </authorList>
    </citation>
    <scope>NUCLEOTIDE SEQUENCE</scope>
    <source>
        <strain evidence="2">BPL690</strain>
    </source>
</reference>
<dbReference type="PANTHER" id="PTHR23114">
    <property type="entry name" value="M7GPPPN-MRNA HYDROLASE"/>
    <property type="match status" value="1"/>
</dbReference>
<sequence>MSVLLVRYVPLSLTAETLVTAPIKVAEETGYNLNGKIDPESVIEMEIKEQQISLFVVPGVPEEFPFETKTRKEISKIEWFKLADLPTWKRNKAVPGKFYLISPFIGPLKAFINEHKPRKPLRRTQRTRDLRPKQEFADESDASVVEFHSRPATRLDASAQESSSQTSSADNGDPQTPSPLYSEAVVTRVDVAQGTECSALDAKAVDPHFARLLSALTLSAKPNGDGGGGEKVDYAPPANAAALPPPVSPTPGDAAVPHERLQTRAAPTSSTVVTGDPAATAHTWPPSKLIKQSSTAALTNDGSRLDNPLPGSHVLPPLPTNLSTSISGLSKPQSPSAKSPTHSRGSSMITADLSPYLARPAGIPINGKRLKQLALLEAVANESSRRTPALSMRPATQPQLPPHEVPPVPSLPPFPPNTAMPHHFTNLSPMYSNIHGPYFPPIPQTGHFNPSPPDNAFVVRPRTSNSFRPVSSHPPRPFITRGSMNQAQLLSALSGTSNPSPGFHRPPITPMPNFQGSITHPLPSIPSVVTGAPIFRTGLHPPADGRGLPPPLRALPPHAISEPVPAQGLLSTPAGSPNIEFTHATSSSQNSHLLSILNRGPGR</sequence>
<feature type="region of interest" description="Disordered" evidence="1">
    <location>
        <begin position="582"/>
        <end position="603"/>
    </location>
</feature>
<evidence type="ECO:0000256" key="1">
    <source>
        <dbReference type="SAM" id="MobiDB-lite"/>
    </source>
</evidence>
<dbReference type="GO" id="GO:0000290">
    <property type="term" value="P:deadenylation-dependent decapping of nuclear-transcribed mRNA"/>
    <property type="evidence" value="ECO:0007669"/>
    <property type="project" value="TreeGrafter"/>
</dbReference>
<keyword evidence="3" id="KW-1185">Reference proteome</keyword>
<feature type="region of interest" description="Disordered" evidence="1">
    <location>
        <begin position="383"/>
        <end position="402"/>
    </location>
</feature>
<feature type="compositionally biased region" description="Low complexity" evidence="1">
    <location>
        <begin position="157"/>
        <end position="169"/>
    </location>
</feature>
<evidence type="ECO:0000313" key="3">
    <source>
        <dbReference type="Proteomes" id="UP001203297"/>
    </source>
</evidence>
<feature type="region of interest" description="Disordered" evidence="1">
    <location>
        <begin position="219"/>
        <end position="348"/>
    </location>
</feature>
<gene>
    <name evidence="2" type="ORF">B0F90DRAFT_1813518</name>
</gene>
<dbReference type="EMBL" id="WTXG01000001">
    <property type="protein sequence ID" value="KAI0308214.1"/>
    <property type="molecule type" value="Genomic_DNA"/>
</dbReference>
<dbReference type="Proteomes" id="UP001203297">
    <property type="component" value="Unassembled WGS sequence"/>
</dbReference>
<accession>A0AAD4ME85</accession>
<dbReference type="AlphaFoldDB" id="A0AAD4ME85"/>
<dbReference type="Gene3D" id="3.90.79.10">
    <property type="entry name" value="Nucleoside Triphosphate Pyrophosphohydrolase"/>
    <property type="match status" value="1"/>
</dbReference>
<feature type="compositionally biased region" description="Basic and acidic residues" evidence="1">
    <location>
        <begin position="126"/>
        <end position="136"/>
    </location>
</feature>
<comment type="caution">
    <text evidence="2">The sequence shown here is derived from an EMBL/GenBank/DDBJ whole genome shotgun (WGS) entry which is preliminary data.</text>
</comment>
<name>A0AAD4ME85_9AGAM</name>
<protein>
    <submittedName>
        <fullName evidence="2">Uncharacterized protein</fullName>
    </submittedName>
</protein>